<comment type="caution">
    <text evidence="2">The sequence shown here is derived from an EMBL/GenBank/DDBJ whole genome shotgun (WGS) entry which is preliminary data.</text>
</comment>
<dbReference type="AlphaFoldDB" id="D6TUC9"/>
<gene>
    <name evidence="2" type="ORF">Krac_6404</name>
</gene>
<accession>D6TUC9</accession>
<sequence>MGGRGVRGEKNEGVTGKRGQWRPHSEREREQSVAIAILCFSYHLFSVPRSLQEARQGLFSCPGPDCGSIPSWIVFGRCQAWPSPQTRRKDTGAPESCSKRAHTFAVAAGALQFSLHWQQ</sequence>
<dbReference type="InParanoid" id="D6TUC9"/>
<evidence type="ECO:0000256" key="1">
    <source>
        <dbReference type="SAM" id="MobiDB-lite"/>
    </source>
</evidence>
<organism evidence="2 3">
    <name type="scientific">Ktedonobacter racemifer DSM 44963</name>
    <dbReference type="NCBI Taxonomy" id="485913"/>
    <lineage>
        <taxon>Bacteria</taxon>
        <taxon>Bacillati</taxon>
        <taxon>Chloroflexota</taxon>
        <taxon>Ktedonobacteria</taxon>
        <taxon>Ktedonobacterales</taxon>
        <taxon>Ktedonobacteraceae</taxon>
        <taxon>Ktedonobacter</taxon>
    </lineage>
</organism>
<feature type="compositionally biased region" description="Basic and acidic residues" evidence="1">
    <location>
        <begin position="1"/>
        <end position="12"/>
    </location>
</feature>
<reference evidence="2 3" key="1">
    <citation type="journal article" date="2011" name="Stand. Genomic Sci.">
        <title>Non-contiguous finished genome sequence and contextual data of the filamentous soil bacterium Ktedonobacter racemifer type strain (SOSP1-21).</title>
        <authorList>
            <person name="Chang Y.J."/>
            <person name="Land M."/>
            <person name="Hauser L."/>
            <person name="Chertkov O."/>
            <person name="Del Rio T.G."/>
            <person name="Nolan M."/>
            <person name="Copeland A."/>
            <person name="Tice H."/>
            <person name="Cheng J.F."/>
            <person name="Lucas S."/>
            <person name="Han C."/>
            <person name="Goodwin L."/>
            <person name="Pitluck S."/>
            <person name="Ivanova N."/>
            <person name="Ovchinikova G."/>
            <person name="Pati A."/>
            <person name="Chen A."/>
            <person name="Palaniappan K."/>
            <person name="Mavromatis K."/>
            <person name="Liolios K."/>
            <person name="Brettin T."/>
            <person name="Fiebig A."/>
            <person name="Rohde M."/>
            <person name="Abt B."/>
            <person name="Goker M."/>
            <person name="Detter J.C."/>
            <person name="Woyke T."/>
            <person name="Bristow J."/>
            <person name="Eisen J.A."/>
            <person name="Markowitz V."/>
            <person name="Hugenholtz P."/>
            <person name="Kyrpides N.C."/>
            <person name="Klenk H.P."/>
            <person name="Lapidus A."/>
        </authorList>
    </citation>
    <scope>NUCLEOTIDE SEQUENCE [LARGE SCALE GENOMIC DNA]</scope>
    <source>
        <strain evidence="3">DSM 44963</strain>
    </source>
</reference>
<evidence type="ECO:0000313" key="3">
    <source>
        <dbReference type="Proteomes" id="UP000004508"/>
    </source>
</evidence>
<feature type="region of interest" description="Disordered" evidence="1">
    <location>
        <begin position="1"/>
        <end position="27"/>
    </location>
</feature>
<proteinExistence type="predicted"/>
<dbReference type="Proteomes" id="UP000004508">
    <property type="component" value="Unassembled WGS sequence"/>
</dbReference>
<keyword evidence="3" id="KW-1185">Reference proteome</keyword>
<dbReference type="EMBL" id="ADVG01000003">
    <property type="protein sequence ID" value="EFH85226.1"/>
    <property type="molecule type" value="Genomic_DNA"/>
</dbReference>
<protein>
    <submittedName>
        <fullName evidence="2">Uncharacterized protein</fullName>
    </submittedName>
</protein>
<evidence type="ECO:0000313" key="2">
    <source>
        <dbReference type="EMBL" id="EFH85226.1"/>
    </source>
</evidence>
<name>D6TUC9_KTERA</name>